<dbReference type="PANTHER" id="PTHR43085:SF1">
    <property type="entry name" value="PSEUDOURIDINE KINASE-RELATED"/>
    <property type="match status" value="1"/>
</dbReference>
<reference evidence="7" key="1">
    <citation type="submission" date="2021-01" db="EMBL/GenBank/DDBJ databases">
        <title>Lacisediminihabitans sp. nov. strain G11-30, isolated from Antarctic Soil.</title>
        <authorList>
            <person name="Li J."/>
        </authorList>
    </citation>
    <scope>NUCLEOTIDE SEQUENCE</scope>
    <source>
        <strain evidence="7">G11-30</strain>
    </source>
</reference>
<feature type="domain" description="Carbohydrate kinase PfkB" evidence="6">
    <location>
        <begin position="4"/>
        <end position="291"/>
    </location>
</feature>
<keyword evidence="2" id="KW-0808">Transferase</keyword>
<dbReference type="AlphaFoldDB" id="A0A934SLX3"/>
<dbReference type="InterPro" id="IPR002173">
    <property type="entry name" value="Carboh/pur_kinase_PfkB_CS"/>
</dbReference>
<organism evidence="7 8">
    <name type="scientific">Lacisediminihabitans changchengi</name>
    <dbReference type="NCBI Taxonomy" id="2787634"/>
    <lineage>
        <taxon>Bacteria</taxon>
        <taxon>Bacillati</taxon>
        <taxon>Actinomycetota</taxon>
        <taxon>Actinomycetes</taxon>
        <taxon>Micrococcales</taxon>
        <taxon>Microbacteriaceae</taxon>
        <taxon>Lacisediminihabitans</taxon>
    </lineage>
</organism>
<dbReference type="InterPro" id="IPR050306">
    <property type="entry name" value="PfkB_Carbo_kinase"/>
</dbReference>
<dbReference type="Proteomes" id="UP000636458">
    <property type="component" value="Unassembled WGS sequence"/>
</dbReference>
<keyword evidence="3" id="KW-0547">Nucleotide-binding</keyword>
<dbReference type="GO" id="GO:0016301">
    <property type="term" value="F:kinase activity"/>
    <property type="evidence" value="ECO:0007669"/>
    <property type="project" value="UniProtKB-KW"/>
</dbReference>
<evidence type="ECO:0000256" key="1">
    <source>
        <dbReference type="ARBA" id="ARBA00010688"/>
    </source>
</evidence>
<accession>A0A934SLX3</accession>
<sequence length="309" mass="31689">MSPRVLVVGEALVDLVQTAEATQVHAGGSPLNVAYGLGRLGVPTELLTEFGDDAYGTLLARHLGAASVGVVRPAGGQRATSSATAVIGTDGAARYTFDVTSDLGRQPLTSRAPFIHTGSIAAMIQPSARSILELFASTANDAVLSYDPNIRPAVMGKWSKVRPAVDELIRHSHVVKMSDEDAAWLFPDLRQEAVIDHVLSLGASLVALTLGAHGCVIASPGARIHRPAKPTKVVDTVGAGDAFMSALLFAISSEVTVTPGSLASSSAVALASIADTALASAALTVARAGALPPTLHELLGSSSSFTSQR</sequence>
<dbReference type="InterPro" id="IPR029056">
    <property type="entry name" value="Ribokinase-like"/>
</dbReference>
<evidence type="ECO:0000313" key="7">
    <source>
        <dbReference type="EMBL" id="MBK4349041.1"/>
    </source>
</evidence>
<evidence type="ECO:0000313" key="8">
    <source>
        <dbReference type="Proteomes" id="UP000636458"/>
    </source>
</evidence>
<dbReference type="PROSITE" id="PS00584">
    <property type="entry name" value="PFKB_KINASES_2"/>
    <property type="match status" value="1"/>
</dbReference>
<comment type="caution">
    <text evidence="7">The sequence shown here is derived from an EMBL/GenBank/DDBJ whole genome shotgun (WGS) entry which is preliminary data.</text>
</comment>
<evidence type="ECO:0000256" key="5">
    <source>
        <dbReference type="ARBA" id="ARBA00022840"/>
    </source>
</evidence>
<dbReference type="Gene3D" id="3.40.1190.20">
    <property type="match status" value="1"/>
</dbReference>
<evidence type="ECO:0000259" key="6">
    <source>
        <dbReference type="Pfam" id="PF00294"/>
    </source>
</evidence>
<dbReference type="EMBL" id="JAEPES010000006">
    <property type="protein sequence ID" value="MBK4349041.1"/>
    <property type="molecule type" value="Genomic_DNA"/>
</dbReference>
<evidence type="ECO:0000256" key="4">
    <source>
        <dbReference type="ARBA" id="ARBA00022777"/>
    </source>
</evidence>
<dbReference type="RefSeq" id="WP_200557234.1">
    <property type="nucleotide sequence ID" value="NZ_JAEPES010000006.1"/>
</dbReference>
<protein>
    <submittedName>
        <fullName evidence="7">Carbohydrate kinase</fullName>
    </submittedName>
</protein>
<dbReference type="PROSITE" id="PS00583">
    <property type="entry name" value="PFKB_KINASES_1"/>
    <property type="match status" value="1"/>
</dbReference>
<comment type="similarity">
    <text evidence="1">Belongs to the carbohydrate kinase PfkB family.</text>
</comment>
<proteinExistence type="inferred from homology"/>
<name>A0A934SLX3_9MICO</name>
<gene>
    <name evidence="7" type="ORF">IV501_15530</name>
</gene>
<dbReference type="SUPFAM" id="SSF53613">
    <property type="entry name" value="Ribokinase-like"/>
    <property type="match status" value="1"/>
</dbReference>
<keyword evidence="5" id="KW-0067">ATP-binding</keyword>
<dbReference type="Pfam" id="PF00294">
    <property type="entry name" value="PfkB"/>
    <property type="match status" value="1"/>
</dbReference>
<keyword evidence="4 7" id="KW-0418">Kinase</keyword>
<dbReference type="GO" id="GO:0005524">
    <property type="term" value="F:ATP binding"/>
    <property type="evidence" value="ECO:0007669"/>
    <property type="project" value="UniProtKB-KW"/>
</dbReference>
<dbReference type="PANTHER" id="PTHR43085">
    <property type="entry name" value="HEXOKINASE FAMILY MEMBER"/>
    <property type="match status" value="1"/>
</dbReference>
<evidence type="ECO:0000256" key="2">
    <source>
        <dbReference type="ARBA" id="ARBA00022679"/>
    </source>
</evidence>
<keyword evidence="8" id="KW-1185">Reference proteome</keyword>
<evidence type="ECO:0000256" key="3">
    <source>
        <dbReference type="ARBA" id="ARBA00022741"/>
    </source>
</evidence>
<dbReference type="InterPro" id="IPR011611">
    <property type="entry name" value="PfkB_dom"/>
</dbReference>